<dbReference type="AlphaFoldDB" id="X1HTJ3"/>
<reference evidence="1" key="1">
    <citation type="journal article" date="2014" name="Front. Microbiol.">
        <title>High frequency of phylogenetically diverse reductive dehalogenase-homologous genes in deep subseafloor sedimentary metagenomes.</title>
        <authorList>
            <person name="Kawai M."/>
            <person name="Futagami T."/>
            <person name="Toyoda A."/>
            <person name="Takaki Y."/>
            <person name="Nishi S."/>
            <person name="Hori S."/>
            <person name="Arai W."/>
            <person name="Tsubouchi T."/>
            <person name="Morono Y."/>
            <person name="Uchiyama I."/>
            <person name="Ito T."/>
            <person name="Fujiyama A."/>
            <person name="Inagaki F."/>
            <person name="Takami H."/>
        </authorList>
    </citation>
    <scope>NUCLEOTIDE SEQUENCE</scope>
    <source>
        <strain evidence="1">Expedition CK06-06</strain>
    </source>
</reference>
<organism evidence="1">
    <name type="scientific">marine sediment metagenome</name>
    <dbReference type="NCBI Taxonomy" id="412755"/>
    <lineage>
        <taxon>unclassified sequences</taxon>
        <taxon>metagenomes</taxon>
        <taxon>ecological metagenomes</taxon>
    </lineage>
</organism>
<feature type="non-terminal residue" evidence="1">
    <location>
        <position position="135"/>
    </location>
</feature>
<evidence type="ECO:0000313" key="1">
    <source>
        <dbReference type="EMBL" id="GAH60385.1"/>
    </source>
</evidence>
<comment type="caution">
    <text evidence="1">The sequence shown here is derived from an EMBL/GenBank/DDBJ whole genome shotgun (WGS) entry which is preliminary data.</text>
</comment>
<protein>
    <submittedName>
        <fullName evidence="1">Uncharacterized protein</fullName>
    </submittedName>
</protein>
<gene>
    <name evidence="1" type="ORF">S03H2_35083</name>
</gene>
<sequence length="135" mass="14345">MAIEKVYLDPNAAAYTDDEIVGKVNTATDKITRADSVEVAAILESATEKLMSDTEKTKLEGIAEGAEINPADLAELDPTANTKLTGIEEGAKVDQTGAEIRDAVVGLADDDRQIIISRPTTGQKKIYAVQTHTDG</sequence>
<proteinExistence type="predicted"/>
<accession>X1HTJ3</accession>
<name>X1HTJ3_9ZZZZ</name>
<dbReference type="EMBL" id="BARU01021442">
    <property type="protein sequence ID" value="GAH60385.1"/>
    <property type="molecule type" value="Genomic_DNA"/>
</dbReference>